<comment type="caution">
    <text evidence="3">The sequence shown here is derived from an EMBL/GenBank/DDBJ whole genome shotgun (WGS) entry which is preliminary data.</text>
</comment>
<accession>A0A2W5SZ97</accession>
<gene>
    <name evidence="3" type="ORF">DI536_28950</name>
</gene>
<organism evidence="3 4">
    <name type="scientific">Archangium gephyra</name>
    <dbReference type="NCBI Taxonomy" id="48"/>
    <lineage>
        <taxon>Bacteria</taxon>
        <taxon>Pseudomonadati</taxon>
        <taxon>Myxococcota</taxon>
        <taxon>Myxococcia</taxon>
        <taxon>Myxococcales</taxon>
        <taxon>Cystobacterineae</taxon>
        <taxon>Archangiaceae</taxon>
        <taxon>Archangium</taxon>
    </lineage>
</organism>
<evidence type="ECO:0000313" key="4">
    <source>
        <dbReference type="Proteomes" id="UP000249061"/>
    </source>
</evidence>
<feature type="region of interest" description="Disordered" evidence="1">
    <location>
        <begin position="84"/>
        <end position="104"/>
    </location>
</feature>
<dbReference type="AlphaFoldDB" id="A0A2W5SZ97"/>
<keyword evidence="2" id="KW-0732">Signal</keyword>
<sequence length="173" mass="18195">MKLTDTASRWLVWPLLAVALVAAAAAARWLDPPVITETTVDVKVVRREVVKWKKARIVDTYTKKTPVLLSAPDGGAVLATIEEHSTRDRSTAEGSSTAVSTEASSATSSTKLELARYRIGAQVGASWREPAVPIAGPLVLGVTVDVRLGDLPVWLGAWGGTYGAAGGAITGEF</sequence>
<dbReference type="EMBL" id="QFQP01000034">
    <property type="protein sequence ID" value="PZR07087.1"/>
    <property type="molecule type" value="Genomic_DNA"/>
</dbReference>
<reference evidence="3 4" key="1">
    <citation type="submission" date="2017-08" db="EMBL/GenBank/DDBJ databases">
        <title>Infants hospitalized years apart are colonized by the same room-sourced microbial strains.</title>
        <authorList>
            <person name="Brooks B."/>
            <person name="Olm M.R."/>
            <person name="Firek B.A."/>
            <person name="Baker R."/>
            <person name="Thomas B.C."/>
            <person name="Morowitz M.J."/>
            <person name="Banfield J.F."/>
        </authorList>
    </citation>
    <scope>NUCLEOTIDE SEQUENCE [LARGE SCALE GENOMIC DNA]</scope>
    <source>
        <strain evidence="3">S2_003_000_R2_14</strain>
    </source>
</reference>
<evidence type="ECO:0000256" key="1">
    <source>
        <dbReference type="SAM" id="MobiDB-lite"/>
    </source>
</evidence>
<evidence type="ECO:0000256" key="2">
    <source>
        <dbReference type="SAM" id="SignalP"/>
    </source>
</evidence>
<feature type="chain" id="PRO_5015938123" evidence="2">
    <location>
        <begin position="27"/>
        <end position="173"/>
    </location>
</feature>
<protein>
    <submittedName>
        <fullName evidence="3">Uncharacterized protein</fullName>
    </submittedName>
</protein>
<dbReference type="Proteomes" id="UP000249061">
    <property type="component" value="Unassembled WGS sequence"/>
</dbReference>
<feature type="compositionally biased region" description="Low complexity" evidence="1">
    <location>
        <begin position="92"/>
        <end position="104"/>
    </location>
</feature>
<proteinExistence type="predicted"/>
<feature type="signal peptide" evidence="2">
    <location>
        <begin position="1"/>
        <end position="26"/>
    </location>
</feature>
<evidence type="ECO:0000313" key="3">
    <source>
        <dbReference type="EMBL" id="PZR07087.1"/>
    </source>
</evidence>
<name>A0A2W5SZ97_9BACT</name>